<dbReference type="STRING" id="857967.G0R4N9"/>
<dbReference type="EC" id="2.7.7.6" evidence="2"/>
<organism evidence="2 3">
    <name type="scientific">Ichthyophthirius multifiliis</name>
    <name type="common">White spot disease agent</name>
    <name type="synonym">Ich</name>
    <dbReference type="NCBI Taxonomy" id="5932"/>
    <lineage>
        <taxon>Eukaryota</taxon>
        <taxon>Sar</taxon>
        <taxon>Alveolata</taxon>
        <taxon>Ciliophora</taxon>
        <taxon>Intramacronucleata</taxon>
        <taxon>Oligohymenophorea</taxon>
        <taxon>Hymenostomatida</taxon>
        <taxon>Ophryoglenina</taxon>
        <taxon>Ichthyophthirius</taxon>
    </lineage>
</organism>
<keyword evidence="2" id="KW-0548">Nucleotidyltransferase</keyword>
<dbReference type="Proteomes" id="UP000008983">
    <property type="component" value="Unassembled WGS sequence"/>
</dbReference>
<evidence type="ECO:0000313" key="3">
    <source>
        <dbReference type="Proteomes" id="UP000008983"/>
    </source>
</evidence>
<dbReference type="EMBL" id="GL984353">
    <property type="protein sequence ID" value="EGR27545.1"/>
    <property type="molecule type" value="Genomic_DNA"/>
</dbReference>
<gene>
    <name evidence="2" type="ORF">IMG5_194080</name>
</gene>
<name>G0R4N9_ICHMU</name>
<sequence>MARDRGYSKDANINLQQYDSDDNLNGLISKVKERGLVVDFIPPFRHDFNFDELNSKAMRMYQYLQVFHCKKEPLSDIELKLYAQQAQQYVKEDQDNDPDGYFFFNCIILVHGNPEDKKIVSKKAQDFKRLTQIKKRYCFTSNITDSQLPKILPTDPINKYFGLRIKQVFKIERDSETAGKYITYRIVS</sequence>
<dbReference type="GO" id="GO:0006351">
    <property type="term" value="P:DNA-templated transcription"/>
    <property type="evidence" value="ECO:0007669"/>
    <property type="project" value="InterPro"/>
</dbReference>
<dbReference type="InterPro" id="IPR000783">
    <property type="entry name" value="RNA_pol_subH/Rpb5_C"/>
</dbReference>
<reference evidence="2 3" key="1">
    <citation type="submission" date="2011-07" db="EMBL/GenBank/DDBJ databases">
        <authorList>
            <person name="Coyne R."/>
            <person name="Brami D."/>
            <person name="Johnson J."/>
            <person name="Hostetler J."/>
            <person name="Hannick L."/>
            <person name="Clark T."/>
            <person name="Cassidy-Hanley D."/>
            <person name="Inman J."/>
        </authorList>
    </citation>
    <scope>NUCLEOTIDE SEQUENCE [LARGE SCALE GENOMIC DNA]</scope>
    <source>
        <strain evidence="2 3">G5</strain>
    </source>
</reference>
<dbReference type="SUPFAM" id="SSF55287">
    <property type="entry name" value="RPB5-like RNA polymerase subunit"/>
    <property type="match status" value="1"/>
</dbReference>
<feature type="domain" description="RNA polymerase subunit H/Rpb5 C-terminal" evidence="1">
    <location>
        <begin position="141"/>
        <end position="187"/>
    </location>
</feature>
<dbReference type="Pfam" id="PF01191">
    <property type="entry name" value="RNA_pol_Rpb5_C"/>
    <property type="match status" value="1"/>
</dbReference>
<keyword evidence="2" id="KW-0808">Transferase</keyword>
<proteinExistence type="predicted"/>
<dbReference type="GeneID" id="14903611"/>
<evidence type="ECO:0000313" key="2">
    <source>
        <dbReference type="EMBL" id="EGR27545.1"/>
    </source>
</evidence>
<dbReference type="OrthoDB" id="248779at2759"/>
<dbReference type="AlphaFoldDB" id="G0R4N9"/>
<dbReference type="InterPro" id="IPR035913">
    <property type="entry name" value="RPB5-like_sf"/>
</dbReference>
<accession>G0R4N9</accession>
<dbReference type="GO" id="GO:0003677">
    <property type="term" value="F:DNA binding"/>
    <property type="evidence" value="ECO:0007669"/>
    <property type="project" value="InterPro"/>
</dbReference>
<keyword evidence="3" id="KW-1185">Reference proteome</keyword>
<evidence type="ECO:0000259" key="1">
    <source>
        <dbReference type="Pfam" id="PF01191"/>
    </source>
</evidence>
<dbReference type="InParanoid" id="G0R4N9"/>
<dbReference type="eggNOG" id="KOG3218">
    <property type="taxonomic scope" value="Eukaryota"/>
</dbReference>
<dbReference type="Gene3D" id="3.90.940.20">
    <property type="entry name" value="RPB5-like RNA polymerase subunit"/>
    <property type="match status" value="1"/>
</dbReference>
<protein>
    <submittedName>
        <fullName evidence="2">DNA-directed polymerase II polypeptide E, putative</fullName>
        <ecNumber evidence="2">2.7.7.6</ecNumber>
    </submittedName>
</protein>
<dbReference type="GO" id="GO:0003899">
    <property type="term" value="F:DNA-directed RNA polymerase activity"/>
    <property type="evidence" value="ECO:0007669"/>
    <property type="project" value="UniProtKB-EC"/>
</dbReference>
<dbReference type="RefSeq" id="XP_004024997.1">
    <property type="nucleotide sequence ID" value="XM_004024948.1"/>
</dbReference>